<dbReference type="Proteomes" id="UP000004259">
    <property type="component" value="Unassembled WGS sequence"/>
</dbReference>
<proteinExistence type="predicted"/>
<reference evidence="4 5" key="1">
    <citation type="submission" date="2011-02" db="EMBL/GenBank/DDBJ databases">
        <authorList>
            <person name="Nelson K.E."/>
            <person name="Sutton G."/>
            <person name="Torralba M."/>
            <person name="Durkin S."/>
            <person name="Harkins D."/>
            <person name="Montgomery R."/>
            <person name="Ziemer C."/>
            <person name="Klaassens E."/>
            <person name="Ocuiv P."/>
            <person name="Morrison M."/>
        </authorList>
    </citation>
    <scope>NUCLEOTIDE SEQUENCE [LARGE SCALE GENOMIC DNA]</scope>
    <source>
        <strain evidence="4 5">8</strain>
    </source>
</reference>
<keyword evidence="2" id="KW-0812">Transmembrane</keyword>
<organism evidence="4 5">
    <name type="scientific">Ruminococcus albus 8</name>
    <dbReference type="NCBI Taxonomy" id="246199"/>
    <lineage>
        <taxon>Bacteria</taxon>
        <taxon>Bacillati</taxon>
        <taxon>Bacillota</taxon>
        <taxon>Clostridia</taxon>
        <taxon>Eubacteriales</taxon>
        <taxon>Oscillospiraceae</taxon>
        <taxon>Ruminococcus</taxon>
    </lineage>
</organism>
<dbReference type="Pfam" id="PF08239">
    <property type="entry name" value="SH3_3"/>
    <property type="match status" value="1"/>
</dbReference>
<evidence type="ECO:0000256" key="2">
    <source>
        <dbReference type="SAM" id="Phobius"/>
    </source>
</evidence>
<gene>
    <name evidence="4" type="ORF">CUS_7511</name>
</gene>
<dbReference type="InterPro" id="IPR003646">
    <property type="entry name" value="SH3-like_bac-type"/>
</dbReference>
<comment type="caution">
    <text evidence="4">The sequence shown here is derived from an EMBL/GenBank/DDBJ whole genome shotgun (WGS) entry which is preliminary data.</text>
</comment>
<name>E9SGY3_RUMAL</name>
<dbReference type="OrthoDB" id="1821585at2"/>
<evidence type="ECO:0000313" key="5">
    <source>
        <dbReference type="Proteomes" id="UP000004259"/>
    </source>
</evidence>
<dbReference type="RefSeq" id="WP_002852710.1">
    <property type="nucleotide sequence ID" value="NZ_ADKM02000130.1"/>
</dbReference>
<keyword evidence="5" id="KW-1185">Reference proteome</keyword>
<accession>E9SGY3</accession>
<dbReference type="Gene3D" id="2.30.30.40">
    <property type="entry name" value="SH3 Domains"/>
    <property type="match status" value="1"/>
</dbReference>
<dbReference type="EMBL" id="ADKM02000130">
    <property type="protein sequence ID" value="EGC01301.1"/>
    <property type="molecule type" value="Genomic_DNA"/>
</dbReference>
<dbReference type="AlphaFoldDB" id="E9SGY3"/>
<sequence length="183" mass="19320">MDNEKNSAPASKPSAGMVSVIVAGIFTICMVFIIGRVVFASNAKTAPDNLDTATINTNVTEPQVTETTAVTSAPNAVVTDESGSVTAVESGAESSASSADDSSSAAEEQGTKYITEYAYLHTQPSNDAENIVCMTPGVAVTVLGYEDNGYVKVTFMSTDGQLTGYIYRDYLSDYQTVLPPWEQ</sequence>
<protein>
    <submittedName>
        <fullName evidence="4">Conserved domain protein</fullName>
    </submittedName>
</protein>
<keyword evidence="2" id="KW-1133">Transmembrane helix</keyword>
<evidence type="ECO:0000313" key="4">
    <source>
        <dbReference type="EMBL" id="EGC01301.1"/>
    </source>
</evidence>
<evidence type="ECO:0000259" key="3">
    <source>
        <dbReference type="Pfam" id="PF08239"/>
    </source>
</evidence>
<evidence type="ECO:0000256" key="1">
    <source>
        <dbReference type="SAM" id="MobiDB-lite"/>
    </source>
</evidence>
<feature type="compositionally biased region" description="Low complexity" evidence="1">
    <location>
        <begin position="84"/>
        <end position="107"/>
    </location>
</feature>
<feature type="region of interest" description="Disordered" evidence="1">
    <location>
        <begin position="80"/>
        <end position="107"/>
    </location>
</feature>
<dbReference type="STRING" id="246199.CUS_7511"/>
<feature type="domain" description="SH3b" evidence="3">
    <location>
        <begin position="118"/>
        <end position="172"/>
    </location>
</feature>
<keyword evidence="2" id="KW-0472">Membrane</keyword>
<feature type="transmembrane region" description="Helical" evidence="2">
    <location>
        <begin position="20"/>
        <end position="39"/>
    </location>
</feature>
<dbReference type="eggNOG" id="ENOG503241D">
    <property type="taxonomic scope" value="Bacteria"/>
</dbReference>